<sequence length="778" mass="84307">MQKPPRLTSRNLFDEIFATIPADVFLYTGPNSLREKYALIESGQAGAGSHRSAAPTSLAEESAEDSSAVVKGDEGDDLANEGVLDFNAAVHQVAGAATRQQLEAYQQQQTAENGLVHTIHIQLDTEDGAVQEAMKYASLFDDIESSQHQHRVDSVEGGREREEEGHGYGLQRQKDVGTETGTTSSKEAVQGKFPMLQNGQRQTMLKHAGGGAHNLPRQQLTTEEQIALMRPGDGRRHSGVCALFRPSKNFGFISPDIGNPDVYFTRESVQFTFTRRVLEVYFGGKHGDGPIFGDNNPLARVGTRQRQRGPKHRNSRIGTATMDVGGSREVNRSGTRDLDVFIAPSDGNQGGCVKELNTLGAHVGPGNDSKEEAVVDAPVEPVPLHTGSGPLEPNAQDAPEALTKEEEGDRDKLTEMTGDVEDEAVCEGTEGTVAEDIAAVQYAASILSPEAAQLLLLFLQVGHSMLVVGEPVTFTVHWNNNGKRSNRRLRAEAITGLPNNCHALAIEQLWFGMSFSNDAHNEREGGTGHIPRWKAAMFRPTGSDGAQVREDEQKGSGETHGGEEEFGEAPAGSEGVQRRRDDGKPCVKEEEGRVKERCEVTNNAVSPKAGDLQPTCPLVQRHRGVISVYDADEQRGHIRPASGDLQHVHFSSDGLLWAPWMEASRRCPAEGLVVNYCLICFRKGRKYTATLITAPDDTALCDTNMVWEARSVSDKDAGSSKAGNGSGGSKAEEEVERRNGPGVGGAGSGSNREENTQGRKRARDEEMLLLEEDDYGIM</sequence>
<comment type="caution">
    <text evidence="2">The sequence shown here is derived from an EMBL/GenBank/DDBJ whole genome shotgun (WGS) entry which is preliminary data.</text>
</comment>
<dbReference type="Proteomes" id="UP000000702">
    <property type="component" value="Unassembled WGS sequence"/>
</dbReference>
<proteinExistence type="predicted"/>
<reference evidence="3" key="1">
    <citation type="submission" date="2011-07" db="EMBL/GenBank/DDBJ databases">
        <title>Divergent evolution of antigenic variation in African trypanosomes.</title>
        <authorList>
            <person name="Jackson A.P."/>
            <person name="Berry A."/>
            <person name="Allison H.C."/>
            <person name="Burton P."/>
            <person name="Anderson J."/>
            <person name="Aslett M."/>
            <person name="Brown R."/>
            <person name="Corton N."/>
            <person name="Harris D."/>
            <person name="Hauser H."/>
            <person name="Gamble J."/>
            <person name="Gilderthorp R."/>
            <person name="McQuillan J."/>
            <person name="Quail M.A."/>
            <person name="Sanders M."/>
            <person name="Van Tonder A."/>
            <person name="Ginger M.L."/>
            <person name="Donelson J.E."/>
            <person name="Field M.C."/>
            <person name="Barry J.D."/>
            <person name="Berriman M."/>
            <person name="Hertz-Fowler C."/>
        </authorList>
    </citation>
    <scope>NUCLEOTIDE SEQUENCE [LARGE SCALE GENOMIC DNA]</scope>
    <source>
        <strain evidence="3">IL3000</strain>
    </source>
</reference>
<evidence type="ECO:0000256" key="1">
    <source>
        <dbReference type="SAM" id="MobiDB-lite"/>
    </source>
</evidence>
<feature type="region of interest" description="Disordered" evidence="1">
    <location>
        <begin position="383"/>
        <end position="411"/>
    </location>
</feature>
<dbReference type="VEuPathDB" id="TriTrypDB:TcIL3000_0_30930"/>
<dbReference type="AlphaFoldDB" id="F9W4T9"/>
<feature type="compositionally biased region" description="Basic and acidic residues" evidence="1">
    <location>
        <begin position="751"/>
        <end position="766"/>
    </location>
</feature>
<feature type="compositionally biased region" description="Basic and acidic residues" evidence="1">
    <location>
        <begin position="576"/>
        <end position="592"/>
    </location>
</feature>
<reference evidence="2 3" key="2">
    <citation type="journal article" date="2012" name="Proc. Natl. Acad. Sci. U.S.A.">
        <title>Antigenic diversity is generated by distinct evolutionary mechanisms in African trypanosome species.</title>
        <authorList>
            <person name="Jackson A.P."/>
            <person name="Berry A."/>
            <person name="Aslett M."/>
            <person name="Allison H.C."/>
            <person name="Burton P."/>
            <person name="Vavrova-Anderson J."/>
            <person name="Brown R."/>
            <person name="Browne H."/>
            <person name="Corton N."/>
            <person name="Hauser H."/>
            <person name="Gamble J."/>
            <person name="Gilderthorp R."/>
            <person name="Marcello L."/>
            <person name="McQuillan J."/>
            <person name="Otto T.D."/>
            <person name="Quail M.A."/>
            <person name="Sanders M.J."/>
            <person name="van Tonder A."/>
            <person name="Ginger M.L."/>
            <person name="Field M.C."/>
            <person name="Barry J.D."/>
            <person name="Hertz-Fowler C."/>
            <person name="Berriman M."/>
        </authorList>
    </citation>
    <scope>NUCLEOTIDE SEQUENCE [LARGE SCALE GENOMIC DNA]</scope>
    <source>
        <strain evidence="2 3">IL3000</strain>
    </source>
</reference>
<feature type="compositionally biased region" description="Acidic residues" evidence="1">
    <location>
        <begin position="767"/>
        <end position="778"/>
    </location>
</feature>
<feature type="compositionally biased region" description="Basic and acidic residues" evidence="1">
    <location>
        <begin position="402"/>
        <end position="411"/>
    </location>
</feature>
<name>F9W4T9_TRYCI</name>
<feature type="region of interest" description="Disordered" evidence="1">
    <location>
        <begin position="712"/>
        <end position="778"/>
    </location>
</feature>
<feature type="region of interest" description="Disordered" evidence="1">
    <location>
        <begin position="537"/>
        <end position="592"/>
    </location>
</feature>
<keyword evidence="3" id="KW-1185">Reference proteome</keyword>
<dbReference type="Gene3D" id="2.40.50.140">
    <property type="entry name" value="Nucleic acid-binding proteins"/>
    <property type="match status" value="1"/>
</dbReference>
<feature type="compositionally biased region" description="Basic and acidic residues" evidence="1">
    <location>
        <begin position="730"/>
        <end position="739"/>
    </location>
</feature>
<dbReference type="OMA" id="FIDTGPA"/>
<feature type="compositionally biased region" description="Basic and acidic residues" evidence="1">
    <location>
        <begin position="547"/>
        <end position="563"/>
    </location>
</feature>
<evidence type="ECO:0000313" key="3">
    <source>
        <dbReference type="Proteomes" id="UP000000702"/>
    </source>
</evidence>
<accession>F9W4T9</accession>
<feature type="region of interest" description="Disordered" evidence="1">
    <location>
        <begin position="145"/>
        <end position="194"/>
    </location>
</feature>
<feature type="region of interest" description="Disordered" evidence="1">
    <location>
        <begin position="44"/>
        <end position="68"/>
    </location>
</feature>
<protein>
    <submittedName>
        <fullName evidence="2">WGS project CAEQ00000000 data, annotated contig 1227</fullName>
    </submittedName>
</protein>
<dbReference type="EMBL" id="CAEQ01000604">
    <property type="protein sequence ID" value="CCD12184.1"/>
    <property type="molecule type" value="Genomic_DNA"/>
</dbReference>
<dbReference type="InterPro" id="IPR012340">
    <property type="entry name" value="NA-bd_OB-fold"/>
</dbReference>
<evidence type="ECO:0000313" key="2">
    <source>
        <dbReference type="EMBL" id="CCD12184.1"/>
    </source>
</evidence>
<gene>
    <name evidence="2" type="ORF">TCIL3000_0_30930</name>
</gene>
<feature type="compositionally biased region" description="Basic and acidic residues" evidence="1">
    <location>
        <begin position="145"/>
        <end position="177"/>
    </location>
</feature>
<organism evidence="2 3">
    <name type="scientific">Trypanosoma congolense (strain IL3000)</name>
    <dbReference type="NCBI Taxonomy" id="1068625"/>
    <lineage>
        <taxon>Eukaryota</taxon>
        <taxon>Discoba</taxon>
        <taxon>Euglenozoa</taxon>
        <taxon>Kinetoplastea</taxon>
        <taxon>Metakinetoplastina</taxon>
        <taxon>Trypanosomatida</taxon>
        <taxon>Trypanosomatidae</taxon>
        <taxon>Trypanosoma</taxon>
        <taxon>Nannomonas</taxon>
    </lineage>
</organism>